<dbReference type="Pfam" id="PF00535">
    <property type="entry name" value="Glycos_transf_2"/>
    <property type="match status" value="1"/>
</dbReference>
<dbReference type="PANTHER" id="PTHR43245:SF53">
    <property type="entry name" value="EPIMERASE-RELATED"/>
    <property type="match status" value="1"/>
</dbReference>
<feature type="domain" description="Glycosyltransferase 2-like" evidence="2">
    <location>
        <begin position="650"/>
        <end position="766"/>
    </location>
</feature>
<keyword evidence="4" id="KW-0808">Transferase</keyword>
<dbReference type="InterPro" id="IPR001509">
    <property type="entry name" value="Epimerase_deHydtase"/>
</dbReference>
<dbReference type="Proteomes" id="UP000053989">
    <property type="component" value="Unassembled WGS sequence"/>
</dbReference>
<dbReference type="OrthoDB" id="331544at2759"/>
<dbReference type="InterPro" id="IPR001173">
    <property type="entry name" value="Glyco_trans_2-like"/>
</dbReference>
<dbReference type="EMBL" id="KN822074">
    <property type="protein sequence ID" value="KIM59428.1"/>
    <property type="molecule type" value="Genomic_DNA"/>
</dbReference>
<name>A0A0C2ZC60_9AGAM</name>
<dbReference type="Gene3D" id="3.90.550.10">
    <property type="entry name" value="Spore Coat Polysaccharide Biosynthesis Protein SpsA, Chain A"/>
    <property type="match status" value="1"/>
</dbReference>
<keyword evidence="1" id="KW-0812">Transmembrane</keyword>
<evidence type="ECO:0000313" key="5">
    <source>
        <dbReference type="Proteomes" id="UP000053989"/>
    </source>
</evidence>
<reference evidence="5" key="2">
    <citation type="submission" date="2015-01" db="EMBL/GenBank/DDBJ databases">
        <title>Evolutionary Origins and Diversification of the Mycorrhizal Mutualists.</title>
        <authorList>
            <consortium name="DOE Joint Genome Institute"/>
            <consortium name="Mycorrhizal Genomics Consortium"/>
            <person name="Kohler A."/>
            <person name="Kuo A."/>
            <person name="Nagy L.G."/>
            <person name="Floudas D."/>
            <person name="Copeland A."/>
            <person name="Barry K.W."/>
            <person name="Cichocki N."/>
            <person name="Veneault-Fourrey C."/>
            <person name="LaButti K."/>
            <person name="Lindquist E.A."/>
            <person name="Lipzen A."/>
            <person name="Lundell T."/>
            <person name="Morin E."/>
            <person name="Murat C."/>
            <person name="Riley R."/>
            <person name="Ohm R."/>
            <person name="Sun H."/>
            <person name="Tunlid A."/>
            <person name="Henrissat B."/>
            <person name="Grigoriev I.V."/>
            <person name="Hibbett D.S."/>
            <person name="Martin F."/>
        </authorList>
    </citation>
    <scope>NUCLEOTIDE SEQUENCE [LARGE SCALE GENOMIC DNA]</scope>
    <source>
        <strain evidence="5">Foug A</strain>
    </source>
</reference>
<evidence type="ECO:0000313" key="4">
    <source>
        <dbReference type="EMBL" id="KIM59428.1"/>
    </source>
</evidence>
<dbReference type="STRING" id="1036808.A0A0C2ZC60"/>
<accession>A0A0C2ZC60</accession>
<feature type="transmembrane region" description="Helical" evidence="1">
    <location>
        <begin position="1023"/>
        <end position="1039"/>
    </location>
</feature>
<evidence type="ECO:0000256" key="1">
    <source>
        <dbReference type="SAM" id="Phobius"/>
    </source>
</evidence>
<protein>
    <submittedName>
        <fullName evidence="4">Glycosyltransferase family 2 protein</fullName>
    </submittedName>
</protein>
<feature type="transmembrane region" description="Helical" evidence="1">
    <location>
        <begin position="900"/>
        <end position="925"/>
    </location>
</feature>
<dbReference type="SUPFAM" id="SSF53448">
    <property type="entry name" value="Nucleotide-diphospho-sugar transferases"/>
    <property type="match status" value="1"/>
</dbReference>
<proteinExistence type="predicted"/>
<keyword evidence="1" id="KW-0472">Membrane</keyword>
<keyword evidence="1" id="KW-1133">Transmembrane helix</keyword>
<dbReference type="SUPFAM" id="SSF51735">
    <property type="entry name" value="NAD(P)-binding Rossmann-fold domains"/>
    <property type="match status" value="1"/>
</dbReference>
<dbReference type="Gene3D" id="3.40.50.720">
    <property type="entry name" value="NAD(P)-binding Rossmann-like Domain"/>
    <property type="match status" value="1"/>
</dbReference>
<feature type="domain" description="NAD-dependent epimerase/dehydratase" evidence="3">
    <location>
        <begin position="33"/>
        <end position="280"/>
    </location>
</feature>
<evidence type="ECO:0000259" key="2">
    <source>
        <dbReference type="Pfam" id="PF00535"/>
    </source>
</evidence>
<evidence type="ECO:0000259" key="3">
    <source>
        <dbReference type="Pfam" id="PF01370"/>
    </source>
</evidence>
<dbReference type="InterPro" id="IPR029044">
    <property type="entry name" value="Nucleotide-diphossugar_trans"/>
</dbReference>
<dbReference type="Gene3D" id="3.90.25.10">
    <property type="entry name" value="UDP-galactose 4-epimerase, domain 1"/>
    <property type="match status" value="1"/>
</dbReference>
<dbReference type="InterPro" id="IPR050177">
    <property type="entry name" value="Lipid_A_modif_metabolic_enz"/>
</dbReference>
<gene>
    <name evidence="4" type="ORF">SCLCIDRAFT_1021693</name>
</gene>
<dbReference type="InterPro" id="IPR036291">
    <property type="entry name" value="NAD(P)-bd_dom_sf"/>
</dbReference>
<dbReference type="AlphaFoldDB" id="A0A0C2ZC60"/>
<dbReference type="HOGENOM" id="CLU_005635_0_0_1"/>
<dbReference type="InParanoid" id="A0A0C2ZC60"/>
<dbReference type="Pfam" id="PF01370">
    <property type="entry name" value="Epimerase"/>
    <property type="match status" value="1"/>
</dbReference>
<organism evidence="4 5">
    <name type="scientific">Scleroderma citrinum Foug A</name>
    <dbReference type="NCBI Taxonomy" id="1036808"/>
    <lineage>
        <taxon>Eukaryota</taxon>
        <taxon>Fungi</taxon>
        <taxon>Dikarya</taxon>
        <taxon>Basidiomycota</taxon>
        <taxon>Agaricomycotina</taxon>
        <taxon>Agaricomycetes</taxon>
        <taxon>Agaricomycetidae</taxon>
        <taxon>Boletales</taxon>
        <taxon>Sclerodermatineae</taxon>
        <taxon>Sclerodermataceae</taxon>
        <taxon>Scleroderma</taxon>
    </lineage>
</organism>
<reference evidence="4 5" key="1">
    <citation type="submission" date="2014-04" db="EMBL/GenBank/DDBJ databases">
        <authorList>
            <consortium name="DOE Joint Genome Institute"/>
            <person name="Kuo A."/>
            <person name="Kohler A."/>
            <person name="Nagy L.G."/>
            <person name="Floudas D."/>
            <person name="Copeland A."/>
            <person name="Barry K.W."/>
            <person name="Cichocki N."/>
            <person name="Veneault-Fourrey C."/>
            <person name="LaButti K."/>
            <person name="Lindquist E.A."/>
            <person name="Lipzen A."/>
            <person name="Lundell T."/>
            <person name="Morin E."/>
            <person name="Murat C."/>
            <person name="Sun H."/>
            <person name="Tunlid A."/>
            <person name="Henrissat B."/>
            <person name="Grigoriev I.V."/>
            <person name="Hibbett D.S."/>
            <person name="Martin F."/>
            <person name="Nordberg H.P."/>
            <person name="Cantor M.N."/>
            <person name="Hua S.X."/>
        </authorList>
    </citation>
    <scope>NUCLEOTIDE SEQUENCE [LARGE SCALE GENOMIC DNA]</scope>
    <source>
        <strain evidence="4 5">Foug A</strain>
    </source>
</reference>
<sequence length="1040" mass="116491">MLCETPIVHRAYRPSIAIMPDNKEGPPVTARYLITGGHGFIGSHVAKALFDRGDFVRVVDISPSSAFTEPICTEILVGNLCDLAFCERAVRGVDAVLHFAATMGGMGVIHEDNDHIIYRENATMTQNVLSVSLDAGVRTFFYASSACVYPVSLQENSHVDVYLKESDIWRGDVPNPQGLYGLEKLSSELLLLRGASKMAVHIARFHNVYGPRGAWMNGREKAPAAMLRKALAAQMLAEPTATLEIWGDGKQRRSFLYIDDCLDAVLLLLKSTCQTPINVGSDQAVTIDHLAEVASRCAGLQMEHITFDHNRSSRPVGVSARNSDNEFVRRTLHWSPKVSLEEGMKRTAAWISREMQEMVSGITDEERVSTLQELQHSQLVDLTHGYITFAVLLPITSRGSEPPTQCLSALSAFAESLERTTWRDTHHMGGLHFELKVYLAIDEDDTFLRRRDENGINVAEAVLLSKNIFNVVVEICDQPRGHVCAIWRQCAQRAWQDGCNYFVLMGDDVILKDEGWMRDAHNLFAEISKRENVPQGFGCVAFTDITFPGMPTFPIIHRTHMDIFTGDVVPDNFINQDGDPFLYQLYRRWNCSLIFASRISNGIGGSLPARYTKQRADGWTFEPLDRATVTTEKWLLQHCPAAQRRLTIDVIIPSYRVQLSLLDRILGLQPSSTCTVMFIVIIDDPLSRSICELEKKYAHRADVRIRINTENLGASAARNRGMSESAAEWVVFLDDDVVPEENLLEEVENAILKHPKAAGFVGNVHFPPADTVFETAVHLAGVTYFWNIAEKMPDEADMPWGVTANLIARRVDDGVQYGLQFPKTGGGEDIDFVRRKREYSIARGGQGFHTAPEVLATHPWWNGGKRSYWRFYMWSKGDGHLIKMYPKLTYWDDAPNSAELLLASVVLATVGLVLYVCTGFTVLFVPGIHLAATTFAGNIAHDMSRFLWRDKGRTMEINSTLTGPKWGLAVVESAIIRMSSEVGRLIGQLERKEFSLLGKRFEWFAHKAGKGPMNDERMNSRQRFVVVITMLVVSLAVVYK</sequence>
<dbReference type="CDD" id="cd00761">
    <property type="entry name" value="Glyco_tranf_GTA_type"/>
    <property type="match status" value="1"/>
</dbReference>
<dbReference type="GO" id="GO:0016740">
    <property type="term" value="F:transferase activity"/>
    <property type="evidence" value="ECO:0007669"/>
    <property type="project" value="UniProtKB-KW"/>
</dbReference>
<keyword evidence="5" id="KW-1185">Reference proteome</keyword>
<dbReference type="PANTHER" id="PTHR43245">
    <property type="entry name" value="BIFUNCTIONAL POLYMYXIN RESISTANCE PROTEIN ARNA"/>
    <property type="match status" value="1"/>
</dbReference>